<feature type="compositionally biased region" description="Basic and acidic residues" evidence="1">
    <location>
        <begin position="334"/>
        <end position="346"/>
    </location>
</feature>
<dbReference type="EMBL" id="JAPTSV010000012">
    <property type="protein sequence ID" value="KAJ1522249.1"/>
    <property type="molecule type" value="Genomic_DNA"/>
</dbReference>
<feature type="compositionally biased region" description="Low complexity" evidence="1">
    <location>
        <begin position="347"/>
        <end position="358"/>
    </location>
</feature>
<organism evidence="3 4">
    <name type="scientific">Megalurothrips usitatus</name>
    <name type="common">bean blossom thrips</name>
    <dbReference type="NCBI Taxonomy" id="439358"/>
    <lineage>
        <taxon>Eukaryota</taxon>
        <taxon>Metazoa</taxon>
        <taxon>Ecdysozoa</taxon>
        <taxon>Arthropoda</taxon>
        <taxon>Hexapoda</taxon>
        <taxon>Insecta</taxon>
        <taxon>Pterygota</taxon>
        <taxon>Neoptera</taxon>
        <taxon>Paraneoptera</taxon>
        <taxon>Thysanoptera</taxon>
        <taxon>Terebrantia</taxon>
        <taxon>Thripoidea</taxon>
        <taxon>Thripidae</taxon>
        <taxon>Megalurothrips</taxon>
    </lineage>
</organism>
<reference evidence="3" key="1">
    <citation type="submission" date="2022-12" db="EMBL/GenBank/DDBJ databases">
        <title>Chromosome-level genome assembly of the bean flower thrips Megalurothrips usitatus.</title>
        <authorList>
            <person name="Ma L."/>
            <person name="Liu Q."/>
            <person name="Li H."/>
            <person name="Cai W."/>
        </authorList>
    </citation>
    <scope>NUCLEOTIDE SEQUENCE</scope>
    <source>
        <strain evidence="3">Cailab_2022a</strain>
    </source>
</reference>
<dbReference type="Proteomes" id="UP001075354">
    <property type="component" value="Chromosome 12"/>
</dbReference>
<evidence type="ECO:0000313" key="4">
    <source>
        <dbReference type="Proteomes" id="UP001075354"/>
    </source>
</evidence>
<proteinExistence type="predicted"/>
<feature type="signal peptide" evidence="2">
    <location>
        <begin position="1"/>
        <end position="25"/>
    </location>
</feature>
<evidence type="ECO:0000313" key="3">
    <source>
        <dbReference type="EMBL" id="KAJ1522249.1"/>
    </source>
</evidence>
<comment type="caution">
    <text evidence="3">The sequence shown here is derived from an EMBL/GenBank/DDBJ whole genome shotgun (WGS) entry which is preliminary data.</text>
</comment>
<gene>
    <name evidence="3" type="ORF">ONE63_002554</name>
</gene>
<feature type="chain" id="PRO_5043361566" evidence="2">
    <location>
        <begin position="26"/>
        <end position="406"/>
    </location>
</feature>
<evidence type="ECO:0000256" key="2">
    <source>
        <dbReference type="SAM" id="SignalP"/>
    </source>
</evidence>
<dbReference type="AlphaFoldDB" id="A0AAV7X8H0"/>
<name>A0AAV7X8H0_9NEOP</name>
<feature type="region of interest" description="Disordered" evidence="1">
    <location>
        <begin position="166"/>
        <end position="226"/>
    </location>
</feature>
<accession>A0AAV7X8H0</accession>
<feature type="region of interest" description="Disordered" evidence="1">
    <location>
        <begin position="308"/>
        <end position="358"/>
    </location>
</feature>
<keyword evidence="2" id="KW-0732">Signal</keyword>
<protein>
    <submittedName>
        <fullName evidence="3">Uncharacterized protein</fullName>
    </submittedName>
</protein>
<sequence length="406" mass="42780">MWPRWWPLAAVAVLLVAGHPIPARAQDAALLAVTDPTVGITSETTATEATPAAEEAAVNVTDIPDAAKASEEVVIVMAAAGAASGAEESAGRKAGRKLAEPGKPVLPAAPAPGPLAAGPVVVVAAPAVLAPAMAAVTLPPPSSLPLLDGEMPEEDFMEDMQEIEQASDMEMAERSADAAGVADEQQEDVASADLPPNHKKSRRDFGASEQNSLLGKQSRFATVAPPDHNSKEYELMMAKLPVRDYPGYNVTGRDKPLDVVFVFPRVENQTRQKEVEVVLIFPQDNATSPTPPSGDPTPSTPVTITVTAGDVPTTERTATAAVSGAAEKEDGDERLELASEREETRAEAPAPARAATPAPAMAAPAFFIARRDRQDIYKKYANKYANSRLPPVSFFRKDDASAQGKR</sequence>
<evidence type="ECO:0000256" key="1">
    <source>
        <dbReference type="SAM" id="MobiDB-lite"/>
    </source>
</evidence>
<keyword evidence="4" id="KW-1185">Reference proteome</keyword>